<feature type="compositionally biased region" description="Basic residues" evidence="1">
    <location>
        <begin position="106"/>
        <end position="121"/>
    </location>
</feature>
<dbReference type="EMBL" id="CADCVB010000092">
    <property type="protein sequence ID" value="CAA9425684.1"/>
    <property type="molecule type" value="Genomic_DNA"/>
</dbReference>
<proteinExistence type="predicted"/>
<feature type="region of interest" description="Disordered" evidence="1">
    <location>
        <begin position="85"/>
        <end position="157"/>
    </location>
</feature>
<evidence type="ECO:0000313" key="2">
    <source>
        <dbReference type="EMBL" id="CAA9425684.1"/>
    </source>
</evidence>
<organism evidence="2">
    <name type="scientific">uncultured Rubrobacteraceae bacterium</name>
    <dbReference type="NCBI Taxonomy" id="349277"/>
    <lineage>
        <taxon>Bacteria</taxon>
        <taxon>Bacillati</taxon>
        <taxon>Actinomycetota</taxon>
        <taxon>Rubrobacteria</taxon>
        <taxon>Rubrobacterales</taxon>
        <taxon>Rubrobacteraceae</taxon>
        <taxon>environmental samples</taxon>
    </lineage>
</organism>
<sequence>GSYRPDRGSRHDAWSRYLAQPRGSRRAHRRAIALLHLARPVGRGPSGAGGLFPALRVARDPQGVPRLEDEGVRHVPVHRLADGLLVAPPQPAPPQRSGQPAGSPVHRLRFPRTPHDRRHRPGLQLHLHSEEPDEGGIALRRRGSGRTGLRNHRPDAI</sequence>
<feature type="non-terminal residue" evidence="2">
    <location>
        <position position="1"/>
    </location>
</feature>
<name>A0A6J4PUA1_9ACTN</name>
<dbReference type="AlphaFoldDB" id="A0A6J4PUA1"/>
<accession>A0A6J4PUA1</accession>
<gene>
    <name evidence="2" type="ORF">AVDCRST_MAG78-1350</name>
</gene>
<feature type="compositionally biased region" description="Basic and acidic residues" evidence="1">
    <location>
        <begin position="1"/>
        <end position="14"/>
    </location>
</feature>
<feature type="region of interest" description="Disordered" evidence="1">
    <location>
        <begin position="1"/>
        <end position="22"/>
    </location>
</feature>
<protein>
    <submittedName>
        <fullName evidence="2">Uncharacterized protein</fullName>
    </submittedName>
</protein>
<reference evidence="2" key="1">
    <citation type="submission" date="2020-02" db="EMBL/GenBank/DDBJ databases">
        <authorList>
            <person name="Meier V. D."/>
        </authorList>
    </citation>
    <scope>NUCLEOTIDE SEQUENCE</scope>
    <source>
        <strain evidence="2">AVDCRST_MAG78</strain>
    </source>
</reference>
<feature type="non-terminal residue" evidence="2">
    <location>
        <position position="157"/>
    </location>
</feature>
<evidence type="ECO:0000256" key="1">
    <source>
        <dbReference type="SAM" id="MobiDB-lite"/>
    </source>
</evidence>